<accession>A0A2P2Q2R4</accession>
<proteinExistence type="predicted"/>
<name>A0A2P2Q2R4_RHIMU</name>
<sequence length="65" mass="7449">MFTSLSNVSAANWRYRILDKATKLKNQIIHDPFAWLIGNLKELLVISFAAPNSNTMGFTWIYCVN</sequence>
<dbReference type="AlphaFoldDB" id="A0A2P2Q2R4"/>
<protein>
    <submittedName>
        <fullName evidence="1">Uncharacterized protein</fullName>
    </submittedName>
</protein>
<reference evidence="1" key="1">
    <citation type="submission" date="2018-02" db="EMBL/GenBank/DDBJ databases">
        <title>Rhizophora mucronata_Transcriptome.</title>
        <authorList>
            <person name="Meera S.P."/>
            <person name="Sreeshan A."/>
            <person name="Augustine A."/>
        </authorList>
    </citation>
    <scope>NUCLEOTIDE SEQUENCE</scope>
    <source>
        <tissue evidence="1">Leaf</tissue>
    </source>
</reference>
<organism evidence="1">
    <name type="scientific">Rhizophora mucronata</name>
    <name type="common">Asiatic mangrove</name>
    <dbReference type="NCBI Taxonomy" id="61149"/>
    <lineage>
        <taxon>Eukaryota</taxon>
        <taxon>Viridiplantae</taxon>
        <taxon>Streptophyta</taxon>
        <taxon>Embryophyta</taxon>
        <taxon>Tracheophyta</taxon>
        <taxon>Spermatophyta</taxon>
        <taxon>Magnoliopsida</taxon>
        <taxon>eudicotyledons</taxon>
        <taxon>Gunneridae</taxon>
        <taxon>Pentapetalae</taxon>
        <taxon>rosids</taxon>
        <taxon>fabids</taxon>
        <taxon>Malpighiales</taxon>
        <taxon>Rhizophoraceae</taxon>
        <taxon>Rhizophora</taxon>
    </lineage>
</organism>
<evidence type="ECO:0000313" key="1">
    <source>
        <dbReference type="EMBL" id="MBX61242.1"/>
    </source>
</evidence>
<dbReference type="EMBL" id="GGEC01080758">
    <property type="protein sequence ID" value="MBX61242.1"/>
    <property type="molecule type" value="Transcribed_RNA"/>
</dbReference>